<evidence type="ECO:0000313" key="1">
    <source>
        <dbReference type="EMBL" id="PNI84864.1"/>
    </source>
</evidence>
<dbReference type="EMBL" id="NBAG03000213">
    <property type="protein sequence ID" value="PNI84864.1"/>
    <property type="molecule type" value="Genomic_DNA"/>
</dbReference>
<reference evidence="1 4" key="1">
    <citation type="submission" date="2017-12" db="EMBL/GenBank/DDBJ databases">
        <title>High-resolution comparative analysis of great ape genomes.</title>
        <authorList>
            <person name="Pollen A."/>
            <person name="Hastie A."/>
            <person name="Hormozdiari F."/>
            <person name="Dougherty M."/>
            <person name="Liu R."/>
            <person name="Chaisson M."/>
            <person name="Hoppe E."/>
            <person name="Hill C."/>
            <person name="Pang A."/>
            <person name="Hillier L."/>
            <person name="Baker C."/>
            <person name="Armstrong J."/>
            <person name="Shendure J."/>
            <person name="Paten B."/>
            <person name="Wilson R."/>
            <person name="Chao H."/>
            <person name="Schneider V."/>
            <person name="Ventura M."/>
            <person name="Kronenberg Z."/>
            <person name="Murali S."/>
            <person name="Gordon D."/>
            <person name="Cantsilieris S."/>
            <person name="Munson K."/>
            <person name="Nelson B."/>
            <person name="Raja A."/>
            <person name="Underwood J."/>
            <person name="Diekhans M."/>
            <person name="Fiddes I."/>
            <person name="Haussler D."/>
            <person name="Eichler E."/>
        </authorList>
    </citation>
    <scope>NUCLEOTIDE SEQUENCE [LARGE SCALE GENOMIC DNA]</scope>
    <source>
        <strain evidence="1">Yerkes chimp pedigree #C0471</strain>
        <tissue evidence="1">Blood</tissue>
    </source>
</reference>
<gene>
    <name evidence="1" type="ORF">CK820_G0001785</name>
</gene>
<evidence type="ECO:0000313" key="2">
    <source>
        <dbReference type="EMBL" id="PNI84866.1"/>
    </source>
</evidence>
<sequence>MKLPARVFFTLGSRLPCGLAPRREDGCFESYRRTNFFSNWK</sequence>
<name>A0A2J8PLG0_PANTR</name>
<dbReference type="Proteomes" id="UP000236370">
    <property type="component" value="Unassembled WGS sequence"/>
</dbReference>
<dbReference type="EMBL" id="NBAG03000213">
    <property type="protein sequence ID" value="PNI84866.1"/>
    <property type="molecule type" value="Genomic_DNA"/>
</dbReference>
<dbReference type="AlphaFoldDB" id="A0A2J8PLG0"/>
<evidence type="ECO:0000313" key="4">
    <source>
        <dbReference type="Proteomes" id="UP000236370"/>
    </source>
</evidence>
<protein>
    <submittedName>
        <fullName evidence="1">DECR1 isoform 2</fullName>
    </submittedName>
    <submittedName>
        <fullName evidence="2">DECR1 isoform 4</fullName>
    </submittedName>
    <submittedName>
        <fullName evidence="3">DECR1 isoform 7</fullName>
    </submittedName>
</protein>
<accession>A0A2J8PLG0</accession>
<comment type="caution">
    <text evidence="1">The sequence shown here is derived from an EMBL/GenBank/DDBJ whole genome shotgun (WGS) entry which is preliminary data.</text>
</comment>
<proteinExistence type="predicted"/>
<evidence type="ECO:0000313" key="3">
    <source>
        <dbReference type="EMBL" id="PNI84868.1"/>
    </source>
</evidence>
<organism evidence="1 4">
    <name type="scientific">Pan troglodytes</name>
    <name type="common">Chimpanzee</name>
    <dbReference type="NCBI Taxonomy" id="9598"/>
    <lineage>
        <taxon>Eukaryota</taxon>
        <taxon>Metazoa</taxon>
        <taxon>Chordata</taxon>
        <taxon>Craniata</taxon>
        <taxon>Vertebrata</taxon>
        <taxon>Euteleostomi</taxon>
        <taxon>Mammalia</taxon>
        <taxon>Eutheria</taxon>
        <taxon>Euarchontoglires</taxon>
        <taxon>Primates</taxon>
        <taxon>Haplorrhini</taxon>
        <taxon>Catarrhini</taxon>
        <taxon>Hominidae</taxon>
        <taxon>Pan</taxon>
    </lineage>
</organism>
<dbReference type="EMBL" id="NBAG03000213">
    <property type="protein sequence ID" value="PNI84868.1"/>
    <property type="molecule type" value="Genomic_DNA"/>
</dbReference>